<name>A0A150MCC3_9BACI</name>
<evidence type="ECO:0000256" key="8">
    <source>
        <dbReference type="HAMAP-Rule" id="MF_02078"/>
    </source>
</evidence>
<dbReference type="GO" id="GO:0034204">
    <property type="term" value="P:lipid translocation"/>
    <property type="evidence" value="ECO:0007669"/>
    <property type="project" value="TreeGrafter"/>
</dbReference>
<feature type="transmembrane region" description="Helical" evidence="8">
    <location>
        <begin position="331"/>
        <end position="356"/>
    </location>
</feature>
<dbReference type="AlphaFoldDB" id="A0A150MCC3"/>
<evidence type="ECO:0000256" key="2">
    <source>
        <dbReference type="ARBA" id="ARBA00022475"/>
    </source>
</evidence>
<dbReference type="PANTHER" id="PTHR47019:SF1">
    <property type="entry name" value="LIPID II FLIPPASE MURJ"/>
    <property type="match status" value="1"/>
</dbReference>
<keyword evidence="8" id="KW-0961">Cell wall biogenesis/degradation</keyword>
<keyword evidence="7 8" id="KW-0472">Membrane</keyword>
<keyword evidence="2 8" id="KW-1003">Cell membrane</keyword>
<dbReference type="PRINTS" id="PR01806">
    <property type="entry name" value="VIRFACTRMVIN"/>
</dbReference>
<feature type="transmembrane region" description="Helical" evidence="8">
    <location>
        <begin position="470"/>
        <end position="492"/>
    </location>
</feature>
<evidence type="ECO:0000256" key="6">
    <source>
        <dbReference type="ARBA" id="ARBA00022989"/>
    </source>
</evidence>
<dbReference type="GO" id="GO:0071555">
    <property type="term" value="P:cell wall organization"/>
    <property type="evidence" value="ECO:0007669"/>
    <property type="project" value="UniProtKB-KW"/>
</dbReference>
<dbReference type="EMBL" id="LQYT01000013">
    <property type="protein sequence ID" value="KYD22081.1"/>
    <property type="molecule type" value="Genomic_DNA"/>
</dbReference>
<feature type="transmembrane region" description="Helical" evidence="8">
    <location>
        <begin position="150"/>
        <end position="175"/>
    </location>
</feature>
<dbReference type="InterPro" id="IPR004268">
    <property type="entry name" value="MurJ"/>
</dbReference>
<evidence type="ECO:0000256" key="3">
    <source>
        <dbReference type="ARBA" id="ARBA00022692"/>
    </source>
</evidence>
<dbReference type="GO" id="GO:0008360">
    <property type="term" value="P:regulation of cell shape"/>
    <property type="evidence" value="ECO:0007669"/>
    <property type="project" value="UniProtKB-KW"/>
</dbReference>
<feature type="transmembrane region" description="Helical" evidence="8">
    <location>
        <begin position="110"/>
        <end position="138"/>
    </location>
</feature>
<keyword evidence="4 8" id="KW-0133">Cell shape</keyword>
<feature type="transmembrane region" description="Helical" evidence="8">
    <location>
        <begin position="512"/>
        <end position="530"/>
    </location>
</feature>
<comment type="similarity">
    <text evidence="8">Belongs to the MurJ/MviN family.</text>
</comment>
<feature type="transmembrane region" description="Helical" evidence="8">
    <location>
        <begin position="377"/>
        <end position="400"/>
    </location>
</feature>
<evidence type="ECO:0000256" key="7">
    <source>
        <dbReference type="ARBA" id="ARBA00023136"/>
    </source>
</evidence>
<feature type="transmembrane region" description="Helical" evidence="8">
    <location>
        <begin position="445"/>
        <end position="464"/>
    </location>
</feature>
<feature type="transmembrane region" description="Helical" evidence="8">
    <location>
        <begin position="223"/>
        <end position="244"/>
    </location>
</feature>
<dbReference type="InterPro" id="IPR051050">
    <property type="entry name" value="Lipid_II_flippase_MurJ/MviN"/>
</dbReference>
<comment type="subcellular location">
    <subcellularLocation>
        <location evidence="1 8">Cell membrane</location>
        <topology evidence="1 8">Multi-pass membrane protein</topology>
    </subcellularLocation>
</comment>
<proteinExistence type="inferred from homology"/>
<dbReference type="GO" id="GO:0015648">
    <property type="term" value="F:lipid-linked peptidoglycan transporter activity"/>
    <property type="evidence" value="ECO:0007669"/>
    <property type="project" value="UniProtKB-UniRule"/>
</dbReference>
<reference evidence="9 10" key="1">
    <citation type="submission" date="2016-01" db="EMBL/GenBank/DDBJ databases">
        <title>Draft Genome Sequences of Seven Thermophilic Sporeformers Isolated from Foods.</title>
        <authorList>
            <person name="Berendsen E.M."/>
            <person name="Wells-Bennik M.H."/>
            <person name="Krawcyk A.O."/>
            <person name="De Jong A."/>
            <person name="Holsappel S."/>
            <person name="Eijlander R.T."/>
            <person name="Kuipers O.P."/>
        </authorList>
    </citation>
    <scope>NUCLEOTIDE SEQUENCE [LARGE SCALE GENOMIC DNA]</scope>
    <source>
        <strain evidence="9 10">B4135</strain>
    </source>
</reference>
<dbReference type="PANTHER" id="PTHR47019">
    <property type="entry name" value="LIPID II FLIPPASE MURJ"/>
    <property type="match status" value="1"/>
</dbReference>
<accession>A0A150MCC3</accession>
<keyword evidence="8" id="KW-0813">Transport</keyword>
<protein>
    <recommendedName>
        <fullName evidence="8">Probable lipid II flippase MurJ</fullName>
    </recommendedName>
</protein>
<dbReference type="UniPathway" id="UPA00219"/>
<keyword evidence="6 8" id="KW-1133">Transmembrane helix</keyword>
<feature type="transmembrane region" description="Helical" evidence="8">
    <location>
        <begin position="293"/>
        <end position="311"/>
    </location>
</feature>
<gene>
    <name evidence="8" type="primary">murJ</name>
    <name evidence="9" type="ORF">B4135_1426</name>
</gene>
<sequence length="579" mass="63600">MAGQVFKFSRDRGMGKRPSVRPGKIPSDWIFPGKRRAAGIPDFHEMMKPKNWNSLWEESCSNEEWKMGKWPAIVKAAGIVTAITAIGKILGFLRESIIAAFFGTSAEADVFFVASLVPTILFTALGTAIQAGIVPIYLREKEKNAKEAAHLIGSLGTFFVFVSIAAAILAILAARPLVSFLAPGFSADQLRLAERLTVILVPAIVFMTLTSVASGVLHANQKFAMPALTSTVQNLAVILSALFLARPFGVIGLACGFLAGTALQFFIQWPSLKRYRVRFPFPPQKRGISLRETLSGFYPVILASVAVQINGVTDRMISSTLDEGSISSLNYAYRLLWLPLSVMIGPLITVLYPSIVGSALKGAKPFGRIVGQGFRTIIYLSIPFMLVMIISGKALIRLAFERGAFDASDTVRTYGVFICYGIGLAFFALRDYLMNCFYALKENRLVMHSCLWTVLLNIGFSLLLSRFYGAAGIALAGTMAMLFQTVYLLVCFRRKSGLVVSGAEGWRDWGKYALLFAFPLSLLLPARGTVEKFPDIAELFLVSALVFSFHFFLSWLLKMEEPKRCLALLAKNKSVTFGE</sequence>
<keyword evidence="3 8" id="KW-0812">Transmembrane</keyword>
<evidence type="ECO:0000256" key="1">
    <source>
        <dbReference type="ARBA" id="ARBA00004651"/>
    </source>
</evidence>
<evidence type="ECO:0000256" key="5">
    <source>
        <dbReference type="ARBA" id="ARBA00022984"/>
    </source>
</evidence>
<keyword evidence="5 8" id="KW-0573">Peptidoglycan synthesis</keyword>
<feature type="transmembrane region" description="Helical" evidence="8">
    <location>
        <begin position="250"/>
        <end position="272"/>
    </location>
</feature>
<dbReference type="GO" id="GO:0005886">
    <property type="term" value="C:plasma membrane"/>
    <property type="evidence" value="ECO:0007669"/>
    <property type="project" value="UniProtKB-SubCell"/>
</dbReference>
<comment type="function">
    <text evidence="8">Involved in peptidoglycan biosynthesis. Transports lipid-linked peptidoglycan precursors from the inner to the outer leaflet of the cytoplasmic membrane.</text>
</comment>
<comment type="pathway">
    <text evidence="8">Cell wall biogenesis; peptidoglycan biosynthesis.</text>
</comment>
<organism evidence="9 10">
    <name type="scientific">Caldibacillus debilis</name>
    <dbReference type="NCBI Taxonomy" id="301148"/>
    <lineage>
        <taxon>Bacteria</taxon>
        <taxon>Bacillati</taxon>
        <taxon>Bacillota</taxon>
        <taxon>Bacilli</taxon>
        <taxon>Bacillales</taxon>
        <taxon>Bacillaceae</taxon>
        <taxon>Caldibacillus</taxon>
    </lineage>
</organism>
<feature type="transmembrane region" description="Helical" evidence="8">
    <location>
        <begin position="412"/>
        <end position="433"/>
    </location>
</feature>
<evidence type="ECO:0000313" key="10">
    <source>
        <dbReference type="Proteomes" id="UP000075683"/>
    </source>
</evidence>
<evidence type="ECO:0000313" key="9">
    <source>
        <dbReference type="EMBL" id="KYD22081.1"/>
    </source>
</evidence>
<comment type="caution">
    <text evidence="9">The sequence shown here is derived from an EMBL/GenBank/DDBJ whole genome shotgun (WGS) entry which is preliminary data.</text>
</comment>
<feature type="transmembrane region" description="Helical" evidence="8">
    <location>
        <begin position="72"/>
        <end position="90"/>
    </location>
</feature>
<feature type="transmembrane region" description="Helical" evidence="8">
    <location>
        <begin position="536"/>
        <end position="557"/>
    </location>
</feature>
<feature type="transmembrane region" description="Helical" evidence="8">
    <location>
        <begin position="195"/>
        <end position="216"/>
    </location>
</feature>
<dbReference type="Proteomes" id="UP000075683">
    <property type="component" value="Unassembled WGS sequence"/>
</dbReference>
<dbReference type="Pfam" id="PF03023">
    <property type="entry name" value="MurJ"/>
    <property type="match status" value="1"/>
</dbReference>
<dbReference type="NCBIfam" id="TIGR01695">
    <property type="entry name" value="murJ_mviN"/>
    <property type="match status" value="1"/>
</dbReference>
<dbReference type="STRING" id="301148.B4135_1426"/>
<dbReference type="HAMAP" id="MF_02078">
    <property type="entry name" value="MurJ_MviN"/>
    <property type="match status" value="1"/>
</dbReference>
<dbReference type="PATRIC" id="fig|301148.3.peg.837"/>
<dbReference type="GO" id="GO:0009252">
    <property type="term" value="P:peptidoglycan biosynthetic process"/>
    <property type="evidence" value="ECO:0007669"/>
    <property type="project" value="UniProtKB-UniRule"/>
</dbReference>
<evidence type="ECO:0000256" key="4">
    <source>
        <dbReference type="ARBA" id="ARBA00022960"/>
    </source>
</evidence>
<dbReference type="CDD" id="cd13123">
    <property type="entry name" value="MATE_MurJ_like"/>
    <property type="match status" value="1"/>
</dbReference>